<evidence type="ECO:0000256" key="4">
    <source>
        <dbReference type="ARBA" id="ARBA00022737"/>
    </source>
</evidence>
<evidence type="ECO:0000256" key="8">
    <source>
        <dbReference type="ARBA" id="ARBA00023136"/>
    </source>
</evidence>
<evidence type="ECO:0000256" key="7">
    <source>
        <dbReference type="ARBA" id="ARBA00022967"/>
    </source>
</evidence>
<proteinExistence type="predicted"/>
<dbReference type="InterPro" id="IPR003593">
    <property type="entry name" value="AAA+_ATPase"/>
</dbReference>
<evidence type="ECO:0000256" key="6">
    <source>
        <dbReference type="ARBA" id="ARBA00022840"/>
    </source>
</evidence>
<evidence type="ECO:0000256" key="5">
    <source>
        <dbReference type="ARBA" id="ARBA00022741"/>
    </source>
</evidence>
<evidence type="ECO:0000256" key="2">
    <source>
        <dbReference type="ARBA" id="ARBA00022475"/>
    </source>
</evidence>
<dbReference type="Gene3D" id="3.40.50.300">
    <property type="entry name" value="P-loop containing nucleotide triphosphate hydrolases"/>
    <property type="match status" value="2"/>
</dbReference>
<dbReference type="CDD" id="cd03215">
    <property type="entry name" value="ABC_Carb_Monos_II"/>
    <property type="match status" value="1"/>
</dbReference>
<gene>
    <name evidence="10" type="ORF">ENW55_04490</name>
</gene>
<keyword evidence="5" id="KW-0547">Nucleotide-binding</keyword>
<dbReference type="GO" id="GO:0005524">
    <property type="term" value="F:ATP binding"/>
    <property type="evidence" value="ECO:0007669"/>
    <property type="project" value="UniProtKB-KW"/>
</dbReference>
<organism evidence="10">
    <name type="scientific">Pseudothermotoga hypogea</name>
    <dbReference type="NCBI Taxonomy" id="57487"/>
    <lineage>
        <taxon>Bacteria</taxon>
        <taxon>Thermotogati</taxon>
        <taxon>Thermotogota</taxon>
        <taxon>Thermotogae</taxon>
        <taxon>Thermotogales</taxon>
        <taxon>Thermotogaceae</taxon>
        <taxon>Pseudothermotoga</taxon>
    </lineage>
</organism>
<dbReference type="AlphaFoldDB" id="A0A832MMD7"/>
<dbReference type="InterPro" id="IPR017871">
    <property type="entry name" value="ABC_transporter-like_CS"/>
</dbReference>
<evidence type="ECO:0000259" key="9">
    <source>
        <dbReference type="PROSITE" id="PS50893"/>
    </source>
</evidence>
<dbReference type="InterPro" id="IPR050107">
    <property type="entry name" value="ABC_carbohydrate_import_ATPase"/>
</dbReference>
<evidence type="ECO:0000313" key="10">
    <source>
        <dbReference type="EMBL" id="HGZ79224.1"/>
    </source>
</evidence>
<dbReference type="InterPro" id="IPR027417">
    <property type="entry name" value="P-loop_NTPase"/>
</dbReference>
<dbReference type="GO" id="GO:0016887">
    <property type="term" value="F:ATP hydrolysis activity"/>
    <property type="evidence" value="ECO:0007669"/>
    <property type="project" value="InterPro"/>
</dbReference>
<keyword evidence="6 10" id="KW-0067">ATP-binding</keyword>
<evidence type="ECO:0000256" key="1">
    <source>
        <dbReference type="ARBA" id="ARBA00022448"/>
    </source>
</evidence>
<dbReference type="PROSITE" id="PS00211">
    <property type="entry name" value="ABC_TRANSPORTER_1"/>
    <property type="match status" value="1"/>
</dbReference>
<dbReference type="PROSITE" id="PS50893">
    <property type="entry name" value="ABC_TRANSPORTER_2"/>
    <property type="match status" value="2"/>
</dbReference>
<keyword evidence="7" id="KW-1278">Translocase</keyword>
<dbReference type="PANTHER" id="PTHR43790">
    <property type="entry name" value="CARBOHYDRATE TRANSPORT ATP-BINDING PROTEIN MG119-RELATED"/>
    <property type="match status" value="1"/>
</dbReference>
<dbReference type="Pfam" id="PF00005">
    <property type="entry name" value="ABC_tran"/>
    <property type="match status" value="2"/>
</dbReference>
<keyword evidence="2" id="KW-1003">Cell membrane</keyword>
<accession>A0A832MMD7</accession>
<reference evidence="10" key="1">
    <citation type="journal article" date="2020" name="mSystems">
        <title>Genome- and Community-Level Interaction Insights into Carbon Utilization and Element Cycling Functions of Hydrothermarchaeota in Hydrothermal Sediment.</title>
        <authorList>
            <person name="Zhou Z."/>
            <person name="Liu Y."/>
            <person name="Xu W."/>
            <person name="Pan J."/>
            <person name="Luo Z.H."/>
            <person name="Li M."/>
        </authorList>
    </citation>
    <scope>NUCLEOTIDE SEQUENCE [LARGE SCALE GENOMIC DNA]</scope>
    <source>
        <strain evidence="10">SpSt-86</strain>
    </source>
</reference>
<protein>
    <submittedName>
        <fullName evidence="10">Sugar ABC transporter ATP-binding protein</fullName>
    </submittedName>
</protein>
<name>A0A832MMD7_9THEM</name>
<evidence type="ECO:0000256" key="3">
    <source>
        <dbReference type="ARBA" id="ARBA00022597"/>
    </source>
</evidence>
<feature type="domain" description="ABC transporter" evidence="9">
    <location>
        <begin position="253"/>
        <end position="497"/>
    </location>
</feature>
<dbReference type="CDD" id="cd03216">
    <property type="entry name" value="ABC_Carb_Monos_I"/>
    <property type="match status" value="1"/>
</dbReference>
<feature type="domain" description="ABC transporter" evidence="9">
    <location>
        <begin position="4"/>
        <end position="243"/>
    </location>
</feature>
<comment type="caution">
    <text evidence="10">The sequence shown here is derived from an EMBL/GenBank/DDBJ whole genome shotgun (WGS) entry which is preliminary data.</text>
</comment>
<keyword evidence="1" id="KW-0813">Transport</keyword>
<keyword evidence="4" id="KW-0677">Repeat</keyword>
<dbReference type="PANTHER" id="PTHR43790:SF3">
    <property type="entry name" value="D-ALLOSE IMPORT ATP-BINDING PROTEIN ALSA-RELATED"/>
    <property type="match status" value="1"/>
</dbReference>
<dbReference type="InterPro" id="IPR003439">
    <property type="entry name" value="ABC_transporter-like_ATP-bd"/>
</dbReference>
<keyword evidence="8" id="KW-0472">Membrane</keyword>
<keyword evidence="3" id="KW-0762">Sugar transport</keyword>
<dbReference type="SUPFAM" id="SSF52540">
    <property type="entry name" value="P-loop containing nucleoside triphosphate hydrolases"/>
    <property type="match status" value="2"/>
</dbReference>
<sequence length="498" mass="54966">MFVLRGESLSKRFGGVVALNGVDIEIRSGSVHGLVGANGAGKSTLVKILTGYYDAYEGQVTIDGQPIQLRSPTDAFHNGIEVVHQEVDIQLVPNLTVAENLYLETLATGDSGTVLSLNKLEREAKAYLESIGFSLPVRAKVQDLSLHEKQLLVIARALLHNVRFLILDEPTASLSLLETQKLFQLVRSLKKQGVAILYITQRLDDLPNIVDEVTVLRNGKKAAYFNGLPELTKIVEAMLDMPETDLFPKERRVSFGETVMKVENLSWKNKVSGLSFEVRRGEILVLTGLTGAGKTETLKLLFGALEPDEGRIFIDGRMVKIKDPTLAIRHGVYMVPEERRKEGLILDKTARENITMPFMKNFCGLFQKINRSLETKYAVEAAKRVALVPLDIEKQAQYFSGGNQQKIVLGRWLAGNPKILLLDEPTQGVDVGAKKEIYHLIASVTNKCAVILATSDINEAVGIGDRILVMRDGKVVAEFVKEKADPKEIMSYATGVKA</sequence>
<dbReference type="SMART" id="SM00382">
    <property type="entry name" value="AAA"/>
    <property type="match status" value="2"/>
</dbReference>
<dbReference type="EMBL" id="DTKQ01000035">
    <property type="protein sequence ID" value="HGZ79224.1"/>
    <property type="molecule type" value="Genomic_DNA"/>
</dbReference>